<gene>
    <name evidence="2" type="ORF">LPTSP2_36910</name>
</gene>
<keyword evidence="3" id="KW-1185">Reference proteome</keyword>
<feature type="region of interest" description="Disordered" evidence="1">
    <location>
        <begin position="143"/>
        <end position="175"/>
    </location>
</feature>
<proteinExistence type="predicted"/>
<sequence>MSNLRVKWNRVVLWFVSLWDAINELGKGNPKKVETVKVRQDNTIIYDAAKVFLAKKTKFKKGDIVQWIPECKTHQVPSTEEFAVVVGFDLPKFPENQERTNAIHHLDIKLLVQHDNGNCYIFPFESWRFRRVGSIFLDSETKKKKSGKKPSAKKKSAVKKRSRINKLRNDKPRGLEAIQQFPQEEVADQIVKPVKKRTKRIQAADSIAVA</sequence>
<name>A0A2P2DIE9_9LEPT</name>
<evidence type="ECO:0000256" key="1">
    <source>
        <dbReference type="SAM" id="MobiDB-lite"/>
    </source>
</evidence>
<feature type="compositionally biased region" description="Basic residues" evidence="1">
    <location>
        <begin position="143"/>
        <end position="166"/>
    </location>
</feature>
<comment type="caution">
    <text evidence="2">The sequence shown here is derived from an EMBL/GenBank/DDBJ whole genome shotgun (WGS) entry which is preliminary data.</text>
</comment>
<evidence type="ECO:0000313" key="2">
    <source>
        <dbReference type="EMBL" id="GBF44388.1"/>
    </source>
</evidence>
<accession>A0A2P2DIE9</accession>
<dbReference type="AlphaFoldDB" id="A0A2P2DIE9"/>
<dbReference type="RefSeq" id="WP_108961360.1">
    <property type="nucleotide sequence ID" value="NZ_BFAZ01000011.1"/>
</dbReference>
<dbReference type="OrthoDB" id="9931901at2"/>
<organism evidence="2 3">
    <name type="scientific">Leptospira ellinghausenii</name>
    <dbReference type="NCBI Taxonomy" id="1917822"/>
    <lineage>
        <taxon>Bacteria</taxon>
        <taxon>Pseudomonadati</taxon>
        <taxon>Spirochaetota</taxon>
        <taxon>Spirochaetia</taxon>
        <taxon>Leptospirales</taxon>
        <taxon>Leptospiraceae</taxon>
        <taxon>Leptospira</taxon>
    </lineage>
</organism>
<protein>
    <submittedName>
        <fullName evidence="2">Uncharacterized protein</fullName>
    </submittedName>
</protein>
<dbReference type="EMBL" id="BFAZ01000011">
    <property type="protein sequence ID" value="GBF44388.1"/>
    <property type="molecule type" value="Genomic_DNA"/>
</dbReference>
<dbReference type="Proteomes" id="UP000245206">
    <property type="component" value="Unassembled WGS sequence"/>
</dbReference>
<reference evidence="3" key="1">
    <citation type="journal article" date="2019" name="Microbiol. Immunol.">
        <title>Molecular and phenotypic characterization of Leptospira johnsonii sp. nov., Leptospira ellinghausenii sp. nov. and Leptospira ryugenii sp. nov. isolated from soil and water in Japan.</title>
        <authorList>
            <person name="Masuzawa T."/>
            <person name="Saito M."/>
            <person name="Nakao R."/>
            <person name="Nikaido Y."/>
            <person name="Matsumoto M."/>
            <person name="Ogawa M."/>
            <person name="Yokoyama M."/>
            <person name="Hidaka Y."/>
            <person name="Tomita J."/>
            <person name="Sakakibara K."/>
            <person name="Suzuki K."/>
            <person name="Yasuda S."/>
            <person name="Sato H."/>
            <person name="Yamaguchi M."/>
            <person name="Yoshida S.I."/>
            <person name="Koizumi N."/>
            <person name="Kawamura Y."/>
        </authorList>
    </citation>
    <scope>NUCLEOTIDE SEQUENCE [LARGE SCALE GENOMIC DNA]</scope>
    <source>
        <strain evidence="3">E18</strain>
    </source>
</reference>
<evidence type="ECO:0000313" key="3">
    <source>
        <dbReference type="Proteomes" id="UP000245206"/>
    </source>
</evidence>